<reference evidence="6 7" key="1">
    <citation type="journal article" date="2012" name="Stand. Genomic Sci.">
        <title>Genome sequence of the soil bacterium Saccharomonospora azurea type strain (NA-128(T)).</title>
        <authorList>
            <person name="Klenk H.P."/>
            <person name="Held B."/>
            <person name="Lucas S."/>
            <person name="Lapidus A."/>
            <person name="Copeland A."/>
            <person name="Hammon N."/>
            <person name="Pitluck S."/>
            <person name="Goodwin L.A."/>
            <person name="Han C."/>
            <person name="Tapia R."/>
            <person name="Brambilla E.M."/>
            <person name="Potter G."/>
            <person name="Land M."/>
            <person name="Ivanova N."/>
            <person name="Rohde M."/>
            <person name="Goker M."/>
            <person name="Detter J.C."/>
            <person name="Kyrpides N.C."/>
            <person name="Woyke T."/>
        </authorList>
    </citation>
    <scope>NUCLEOTIDE SEQUENCE [LARGE SCALE GENOMIC DNA]</scope>
    <source>
        <strain evidence="6 7">NA-128</strain>
    </source>
</reference>
<dbReference type="InterPro" id="IPR051554">
    <property type="entry name" value="Acetyltransferase_Eis"/>
</dbReference>
<dbReference type="NCBIfam" id="NF002367">
    <property type="entry name" value="PRK01346.1-4"/>
    <property type="match status" value="1"/>
</dbReference>
<dbReference type="HOGENOM" id="CLU_050659_0_0_11"/>
<dbReference type="InterPro" id="IPR041380">
    <property type="entry name" value="Acetyltransf_17"/>
</dbReference>
<evidence type="ECO:0000256" key="3">
    <source>
        <dbReference type="ARBA" id="ARBA00023315"/>
    </source>
</evidence>
<feature type="active site" description="Proton donor" evidence="4">
    <location>
        <position position="123"/>
    </location>
</feature>
<feature type="binding site" evidence="4">
    <location>
        <begin position="118"/>
        <end position="119"/>
    </location>
    <ligand>
        <name>acetyl-CoA</name>
        <dbReference type="ChEBI" id="CHEBI:57288"/>
    </ligand>
</feature>
<dbReference type="InterPro" id="IPR016181">
    <property type="entry name" value="Acyl_CoA_acyltransferase"/>
</dbReference>
<dbReference type="SUPFAM" id="SSF55718">
    <property type="entry name" value="SCP-like"/>
    <property type="match status" value="1"/>
</dbReference>
<feature type="binding site" evidence="4">
    <location>
        <begin position="82"/>
        <end position="84"/>
    </location>
    <ligand>
        <name>acetyl-CoA</name>
        <dbReference type="ChEBI" id="CHEBI:57288"/>
    </ligand>
</feature>
<feature type="domain" description="N-acetyltransferase" evidence="5">
    <location>
        <begin position="4"/>
        <end position="147"/>
    </location>
</feature>
<dbReference type="GO" id="GO:0034069">
    <property type="term" value="F:aminoglycoside N-acetyltransferase activity"/>
    <property type="evidence" value="ECO:0007669"/>
    <property type="project" value="TreeGrafter"/>
</dbReference>
<evidence type="ECO:0000313" key="6">
    <source>
        <dbReference type="EMBL" id="EHY87783.1"/>
    </source>
</evidence>
<keyword evidence="2 4" id="KW-0808">Transferase</keyword>
<dbReference type="PANTHER" id="PTHR37817">
    <property type="entry name" value="N-ACETYLTRANSFERASE EIS"/>
    <property type="match status" value="1"/>
</dbReference>
<keyword evidence="7" id="KW-1185">Reference proteome</keyword>
<dbReference type="EMBL" id="CM001466">
    <property type="protein sequence ID" value="EHY87783.1"/>
    <property type="molecule type" value="Genomic_DNA"/>
</dbReference>
<evidence type="ECO:0000256" key="1">
    <source>
        <dbReference type="ARBA" id="ARBA00009213"/>
    </source>
</evidence>
<dbReference type="Proteomes" id="UP000004705">
    <property type="component" value="Chromosome"/>
</dbReference>
<dbReference type="RefSeq" id="WP_005438938.1">
    <property type="nucleotide sequence ID" value="NZ_CM001466.1"/>
</dbReference>
<dbReference type="PROSITE" id="PS51186">
    <property type="entry name" value="GNAT"/>
    <property type="match status" value="1"/>
</dbReference>
<dbReference type="GO" id="GO:0030649">
    <property type="term" value="P:aminoglycoside antibiotic catabolic process"/>
    <property type="evidence" value="ECO:0007669"/>
    <property type="project" value="TreeGrafter"/>
</dbReference>
<dbReference type="InterPro" id="IPR000182">
    <property type="entry name" value="GNAT_dom"/>
</dbReference>
<dbReference type="PANTHER" id="PTHR37817:SF1">
    <property type="entry name" value="N-ACETYLTRANSFERASE EIS"/>
    <property type="match status" value="1"/>
</dbReference>
<dbReference type="Pfam" id="PF13530">
    <property type="entry name" value="SCP2_2"/>
    <property type="match status" value="1"/>
</dbReference>
<dbReference type="SUPFAM" id="SSF55729">
    <property type="entry name" value="Acyl-CoA N-acyltransferases (Nat)"/>
    <property type="match status" value="1"/>
</dbReference>
<proteinExistence type="inferred from homology"/>
<sequence>MNDVVVRSLGDDEFRAANALFYGTLHVTPPTDEQWERVRDVYQPGRVLGAFDQQLIGTARSFDAELVVPGGARVPLAAVTGVGVRADRTRRGVLSALMRHQLTDFADRGMVAASLYASEGEIYGRFGYGIGTRFRDCTVHRHRARLRPGVPSGGEVELVTSIDDMRRRLPEVYDRLPLRPGMMTRGAHWWPGLFSMLHRQGGPVSAVVHHGPDGPDGFAVYTVDRDAGTGGTMRLLDLHYADASAFAGLWRFLLSVDLIQEISARHRGLDEPLELLFTDPRACETKEVLDESWLRLVDVESALAARPWRGEPLVLDVTDPVLPRNSGRYRVGSDGVRRTDATPDAQLDVDVLSMVYTGAWRPSALVAAGRITVREPTTADRVDELVLTRSAPWCGTFF</sequence>
<gene>
    <name evidence="6" type="ORF">SacazDRAFT_00836</name>
</gene>
<dbReference type="OrthoDB" id="8399956at2"/>
<feature type="active site" description="Proton acceptor; via carboxylate" evidence="4">
    <location>
        <position position="398"/>
    </location>
</feature>
<dbReference type="Pfam" id="PF13527">
    <property type="entry name" value="Acetyltransf_9"/>
    <property type="match status" value="1"/>
</dbReference>
<feature type="binding site" evidence="4">
    <location>
        <begin position="90"/>
        <end position="95"/>
    </location>
    <ligand>
        <name>acetyl-CoA</name>
        <dbReference type="ChEBI" id="CHEBI:57288"/>
    </ligand>
</feature>
<accession>H8GCU7</accession>
<organism evidence="6 7">
    <name type="scientific">Saccharomonospora azurea NA-128</name>
    <dbReference type="NCBI Taxonomy" id="882081"/>
    <lineage>
        <taxon>Bacteria</taxon>
        <taxon>Bacillati</taxon>
        <taxon>Actinomycetota</taxon>
        <taxon>Actinomycetes</taxon>
        <taxon>Pseudonocardiales</taxon>
        <taxon>Pseudonocardiaceae</taxon>
        <taxon>Saccharomonospora</taxon>
    </lineage>
</organism>
<dbReference type="Gene3D" id="3.40.630.30">
    <property type="match status" value="2"/>
</dbReference>
<dbReference type="HAMAP" id="MF_01812">
    <property type="entry name" value="Eis"/>
    <property type="match status" value="1"/>
</dbReference>
<comment type="similarity">
    <text evidence="1 4">Belongs to the acetyltransferase Eis family.</text>
</comment>
<dbReference type="Gene3D" id="3.30.1050.10">
    <property type="entry name" value="SCP2 sterol-binding domain"/>
    <property type="match status" value="1"/>
</dbReference>
<dbReference type="Pfam" id="PF17668">
    <property type="entry name" value="Acetyltransf_17"/>
    <property type="match status" value="1"/>
</dbReference>
<evidence type="ECO:0000313" key="7">
    <source>
        <dbReference type="Proteomes" id="UP000004705"/>
    </source>
</evidence>
<evidence type="ECO:0000256" key="2">
    <source>
        <dbReference type="ARBA" id="ARBA00022679"/>
    </source>
</evidence>
<dbReference type="InterPro" id="IPR036527">
    <property type="entry name" value="SCP2_sterol-bd_dom_sf"/>
</dbReference>
<evidence type="ECO:0000256" key="4">
    <source>
        <dbReference type="HAMAP-Rule" id="MF_01812"/>
    </source>
</evidence>
<dbReference type="InterPro" id="IPR025559">
    <property type="entry name" value="Eis_dom"/>
</dbReference>
<name>H8GCU7_9PSEU</name>
<protein>
    <submittedName>
        <fullName evidence="6">Acetyltransferase</fullName>
    </submittedName>
</protein>
<dbReference type="InterPro" id="IPR022902">
    <property type="entry name" value="NAcTrfase_Eis"/>
</dbReference>
<dbReference type="AlphaFoldDB" id="H8GCU7"/>
<comment type="subunit">
    <text evidence="4">Homohexamer; trimer of dimers.</text>
</comment>
<keyword evidence="3 4" id="KW-0012">Acyltransferase</keyword>
<evidence type="ECO:0000259" key="5">
    <source>
        <dbReference type="PROSITE" id="PS51186"/>
    </source>
</evidence>